<dbReference type="Proteomes" id="UP000198379">
    <property type="component" value="Unassembled WGS sequence"/>
</dbReference>
<evidence type="ECO:0000313" key="1">
    <source>
        <dbReference type="EMBL" id="SNR48736.1"/>
    </source>
</evidence>
<dbReference type="AlphaFoldDB" id="A0A238WQA3"/>
<evidence type="ECO:0008006" key="3">
    <source>
        <dbReference type="Google" id="ProtNLM"/>
    </source>
</evidence>
<proteinExistence type="predicted"/>
<dbReference type="RefSeq" id="WP_089370609.1">
    <property type="nucleotide sequence ID" value="NZ_BMEP01000003.1"/>
</dbReference>
<dbReference type="SUPFAM" id="SSF160631">
    <property type="entry name" value="SMI1/KNR4-like"/>
    <property type="match status" value="1"/>
</dbReference>
<accession>A0A238WQA3</accession>
<name>A0A238WQA3_9FLAO</name>
<dbReference type="EMBL" id="FZNY01000001">
    <property type="protein sequence ID" value="SNR48736.1"/>
    <property type="molecule type" value="Genomic_DNA"/>
</dbReference>
<protein>
    <recommendedName>
        <fullName evidence="3">SMI1 / KNR4 family (SUKH-1)</fullName>
    </recommendedName>
</protein>
<dbReference type="InterPro" id="IPR037883">
    <property type="entry name" value="Knr4/Smi1-like_sf"/>
</dbReference>
<sequence>MITHHSFLYFGVNRKEVFCVLNSGDTRHRRALAGGGKFCISMREEDFGSIYQVFLDGTADEPIYIMDSFENFINGLEDPSVYEVD</sequence>
<reference evidence="1 2" key="1">
    <citation type="submission" date="2017-06" db="EMBL/GenBank/DDBJ databases">
        <authorList>
            <person name="Kim H.J."/>
            <person name="Triplett B.A."/>
        </authorList>
    </citation>
    <scope>NUCLEOTIDE SEQUENCE [LARGE SCALE GENOMIC DNA]</scope>
    <source>
        <strain evidence="1 2">DSM 25597</strain>
    </source>
</reference>
<evidence type="ECO:0000313" key="2">
    <source>
        <dbReference type="Proteomes" id="UP000198379"/>
    </source>
</evidence>
<dbReference type="OrthoDB" id="6637351at2"/>
<gene>
    <name evidence="1" type="ORF">SAMN06265376_1011326</name>
</gene>
<keyword evidence="2" id="KW-1185">Reference proteome</keyword>
<organism evidence="1 2">
    <name type="scientific">Dokdonia pacifica</name>
    <dbReference type="NCBI Taxonomy" id="1627892"/>
    <lineage>
        <taxon>Bacteria</taxon>
        <taxon>Pseudomonadati</taxon>
        <taxon>Bacteroidota</taxon>
        <taxon>Flavobacteriia</taxon>
        <taxon>Flavobacteriales</taxon>
        <taxon>Flavobacteriaceae</taxon>
        <taxon>Dokdonia</taxon>
    </lineage>
</organism>